<organism evidence="1 2">
    <name type="scientific">Saccharomyces mikatae IFO 1815</name>
    <dbReference type="NCBI Taxonomy" id="226126"/>
    <lineage>
        <taxon>Eukaryota</taxon>
        <taxon>Fungi</taxon>
        <taxon>Dikarya</taxon>
        <taxon>Ascomycota</taxon>
        <taxon>Saccharomycotina</taxon>
        <taxon>Saccharomycetes</taxon>
        <taxon>Saccharomycetales</taxon>
        <taxon>Saccharomycetaceae</taxon>
        <taxon>Saccharomyces</taxon>
    </lineage>
</organism>
<proteinExistence type="predicted"/>
<gene>
    <name evidence="1" type="primary">SMKI16G2440</name>
    <name evidence="1" type="ORF">SMKI_16G2440</name>
</gene>
<dbReference type="InterPro" id="IPR036322">
    <property type="entry name" value="WD40_repeat_dom_sf"/>
</dbReference>
<sequence length="444" mass="50315">MGSFSNEISVKRSLTLSDFTLRNHKKGITALQIIRLTSLSNIPVLLSGDSNGYFVMWNLVTKRPITCLQIEGHPHIIAFEWVGTTTTVLCILCKDSMLRMYRLETSVLKSLDLVRKQNQFDKKEDIKWSKFYEMPINTLNFANFIMDAQVKANKDSRCYRLICCHTDDSEAIDIYQIAEGSKYKLQRPFSNINFSKFLKEQNFLDLPNDSKFGIIMRFVKLDHVVFLGFENGFIIGFTTIFDEDLQKDIVEVVHVSDDHYPNPILNMCVSGNTLYSCSTDDVIARHKLSISSQPAPKYLKDSALLIKCASTLRISEPAKIRLPLKKISHIDKISDKYLLVSSWSGITVVLNIHTLEVLHTFMKSKNNVVVNDSSMGDLTNGSSTNTESSSKFNNYKVGAMTVLKSFDVQADGLKLGEHRRIKALAECDWCLIGYDDGTIKLNKI</sequence>
<evidence type="ECO:0008006" key="3">
    <source>
        <dbReference type="Google" id="ProtNLM"/>
    </source>
</evidence>
<dbReference type="Gene3D" id="2.130.10.10">
    <property type="entry name" value="YVTN repeat-like/Quinoprotein amine dehydrogenase"/>
    <property type="match status" value="1"/>
</dbReference>
<evidence type="ECO:0000313" key="1">
    <source>
        <dbReference type="EMBL" id="CAI4036947.1"/>
    </source>
</evidence>
<accession>A0AA35NDR0</accession>
<dbReference type="SUPFAM" id="SSF50978">
    <property type="entry name" value="WD40 repeat-like"/>
    <property type="match status" value="1"/>
</dbReference>
<dbReference type="Proteomes" id="UP001161438">
    <property type="component" value="Chromosome 16"/>
</dbReference>
<evidence type="ECO:0000313" key="2">
    <source>
        <dbReference type="Proteomes" id="UP001161438"/>
    </source>
</evidence>
<reference evidence="1" key="1">
    <citation type="submission" date="2022-10" db="EMBL/GenBank/DDBJ databases">
        <authorList>
            <person name="Byrne P K."/>
        </authorList>
    </citation>
    <scope>NUCLEOTIDE SEQUENCE</scope>
    <source>
        <strain evidence="1">IFO1815</strain>
    </source>
</reference>
<dbReference type="InterPro" id="IPR015943">
    <property type="entry name" value="WD40/YVTN_repeat-like_dom_sf"/>
</dbReference>
<dbReference type="EMBL" id="OX365772">
    <property type="protein sequence ID" value="CAI4036947.1"/>
    <property type="molecule type" value="Genomic_DNA"/>
</dbReference>
<dbReference type="GeneID" id="80921872"/>
<dbReference type="RefSeq" id="XP_056080064.1">
    <property type="nucleotide sequence ID" value="XM_056226335.1"/>
</dbReference>
<dbReference type="AlphaFoldDB" id="A0AA35NDR0"/>
<keyword evidence="2" id="KW-1185">Reference proteome</keyword>
<protein>
    <recommendedName>
        <fullName evidence="3">ASTRA-associated protein 1</fullName>
    </recommendedName>
</protein>
<name>A0AA35NDR0_SACMI</name>